<dbReference type="GeneID" id="90968026"/>
<protein>
    <submittedName>
        <fullName evidence="1">Uncharacterized protein</fullName>
    </submittedName>
</protein>
<dbReference type="EMBL" id="CP058935">
    <property type="protein sequence ID" value="QLI70447.1"/>
    <property type="molecule type" value="Genomic_DNA"/>
</dbReference>
<name>A0A7D5Z6I8_9HYPO</name>
<dbReference type="Proteomes" id="UP000510686">
    <property type="component" value="Chromosome 4"/>
</dbReference>
<reference evidence="1 2" key="1">
    <citation type="submission" date="2020-07" db="EMBL/GenBank/DDBJ databases">
        <title>Telomere length de novo assembly of all 7 chromosomes of the fungus, Metarhizium brunneum, using a novel assembly pipeline.</title>
        <authorList>
            <person name="Saud z."/>
            <person name="Kortsinoglou A."/>
            <person name="Kouvelis V.N."/>
            <person name="Butt T.M."/>
        </authorList>
    </citation>
    <scope>NUCLEOTIDE SEQUENCE [LARGE SCALE GENOMIC DNA]</scope>
    <source>
        <strain evidence="1 2">4556</strain>
    </source>
</reference>
<dbReference type="KEGG" id="mbrn:90968026"/>
<keyword evidence="2" id="KW-1185">Reference proteome</keyword>
<gene>
    <name evidence="1" type="ORF">G6M90_00g079360</name>
</gene>
<accession>A0A7D5Z6I8</accession>
<dbReference type="AlphaFoldDB" id="A0A7D5Z6I8"/>
<evidence type="ECO:0000313" key="2">
    <source>
        <dbReference type="Proteomes" id="UP000510686"/>
    </source>
</evidence>
<organism evidence="1 2">
    <name type="scientific">Metarhizium brunneum</name>
    <dbReference type="NCBI Taxonomy" id="500148"/>
    <lineage>
        <taxon>Eukaryota</taxon>
        <taxon>Fungi</taxon>
        <taxon>Dikarya</taxon>
        <taxon>Ascomycota</taxon>
        <taxon>Pezizomycotina</taxon>
        <taxon>Sordariomycetes</taxon>
        <taxon>Hypocreomycetidae</taxon>
        <taxon>Hypocreales</taxon>
        <taxon>Clavicipitaceae</taxon>
        <taxon>Metarhizium</taxon>
    </lineage>
</organism>
<proteinExistence type="predicted"/>
<evidence type="ECO:0000313" key="1">
    <source>
        <dbReference type="EMBL" id="QLI70447.1"/>
    </source>
</evidence>
<sequence>MSRPSESLMESPKIFAPDSSLAVRMNQVTPCGRLQWHSNVEKVGFCEPVGCSDELEGSVLENRWLLAGFSKAVLFQLTLEKLISGADVSMLGHGFLLAGFETWLDARSPEEAVENAEEVVGSTLENTLLAGPEDENASFGDAGLGEPIRCDELGSFE</sequence>
<dbReference type="RefSeq" id="XP_065987012.1">
    <property type="nucleotide sequence ID" value="XM_066131128.1"/>
</dbReference>